<dbReference type="SUPFAM" id="SSF52540">
    <property type="entry name" value="P-loop containing nucleoside triphosphate hydrolases"/>
    <property type="match status" value="1"/>
</dbReference>
<dbReference type="PANTHER" id="PTHR35205">
    <property type="entry name" value="NB-ARC AND TPR DOMAIN PROTEIN"/>
    <property type="match status" value="1"/>
</dbReference>
<evidence type="ECO:0000313" key="2">
    <source>
        <dbReference type="EMBL" id="ETN43596.1"/>
    </source>
</evidence>
<dbReference type="OrthoDB" id="6161812at2759"/>
<gene>
    <name evidence="2" type="ORF">HMPREF1541_02755</name>
</gene>
<dbReference type="AlphaFoldDB" id="W2S4G5"/>
<sequence>MFQMLSTIYKYYYDVKWNRWMPVLSGACFLGTPHSSDTDRSKPKLNLILRMLKLSTKVLCSAEKHSSAFLSSVCSRFNEVGGDIGDDMRIMSVFEESKTKIRDHVFKATAEVLVDRLFAEIGARREILLGAAADHRLICDLSNSQEALQALRTMVRDALTKKDHFASRNEVQEDGSSGFENPWVSTSSVIEIAEATDWQHNLPVRSGQATRGSGSTEHLSASFEPVPPALDVVEDGNPVLLPCYLLDSWTRNPAFKGRQELMREIDQALLPENQDVRRLAPFAPLSTFVLCGMGGSGKTEIATEYAFTRQHLFDAVFLVNASTTAKLAERFSQIATKLGLITTEEAIDRGVARMNVLKWLSDPKRSIKPGPDAGEGQDVEEKDPVRWLLVFDNADDPRLLTDYWPSAGSGSVLVTSRDSVTQRHLDAPNGTTLGGLADDEGAALLQQVTHEKDESADFSATKEISRRFLGYPLALKLVAAMLRRRDLTFSEFLRAYPASKAIKDLYEPGLPLLQDAYGHNMSTVWSPQDFSARALDLLGFLALLDPDRVDEELIVHAISAVKSPHFFTDEADYLDARTDLLKASLIQRDKTAGRLTIHRLVQEAAIFHFPTGRLGTMISLVIDVLAAKWPYPEDRYTHDPELFNDFETVAPHIAKLQVLYNQNNSFSMDFQTMRKLCELLQQGGWYLTERGNFDESLEMFKTALRICETYPDKMEELLADCLFCIGDALSETNEPAAALEYAKRHYDVRLNLEKDRSKPSLYGALAYSELGNAQMLNGLFEEGIENCKSARAIQFKDQEFLDGTYWPYFSTIQMALCLSALGRSDEAVPLLQETIDWGIKFYGPKPRTFKQGFAYYALGNVYEDLQLTDEAYNCHRQALDILFDTRGKHFHRTGTAYLKMAEHANRLYEYEAAK</sequence>
<feature type="domain" description="DUF7779" evidence="1">
    <location>
        <begin position="525"/>
        <end position="606"/>
    </location>
</feature>
<dbReference type="PANTHER" id="PTHR35205:SF1">
    <property type="entry name" value="ZU5 DOMAIN-CONTAINING PROTEIN"/>
    <property type="match status" value="1"/>
</dbReference>
<dbReference type="SMART" id="SM00028">
    <property type="entry name" value="TPR"/>
    <property type="match status" value="4"/>
</dbReference>
<evidence type="ECO:0000259" key="1">
    <source>
        <dbReference type="Pfam" id="PF25000"/>
    </source>
</evidence>
<dbReference type="InterPro" id="IPR056681">
    <property type="entry name" value="DUF7779"/>
</dbReference>
<keyword evidence="3" id="KW-1185">Reference proteome</keyword>
<dbReference type="Proteomes" id="UP000030752">
    <property type="component" value="Unassembled WGS sequence"/>
</dbReference>
<dbReference type="GeneID" id="19970094"/>
<dbReference type="Gene3D" id="3.40.50.300">
    <property type="entry name" value="P-loop containing nucleotide triphosphate hydrolases"/>
    <property type="match status" value="1"/>
</dbReference>
<dbReference type="Pfam" id="PF13176">
    <property type="entry name" value="TPR_7"/>
    <property type="match status" value="1"/>
</dbReference>
<dbReference type="InterPro" id="IPR027417">
    <property type="entry name" value="P-loop_NTPase"/>
</dbReference>
<protein>
    <recommendedName>
        <fullName evidence="1">DUF7779 domain-containing protein</fullName>
    </recommendedName>
</protein>
<dbReference type="STRING" id="1220924.W2S4G5"/>
<dbReference type="RefSeq" id="XP_008715332.1">
    <property type="nucleotide sequence ID" value="XM_008717110.1"/>
</dbReference>
<accession>W2S4G5</accession>
<dbReference type="Pfam" id="PF25000">
    <property type="entry name" value="DUF7779"/>
    <property type="match status" value="1"/>
</dbReference>
<dbReference type="InParanoid" id="W2S4G5"/>
<name>W2S4G5_CYPE1</name>
<organism evidence="2 3">
    <name type="scientific">Cyphellophora europaea (strain CBS 101466)</name>
    <name type="common">Phialophora europaea</name>
    <dbReference type="NCBI Taxonomy" id="1220924"/>
    <lineage>
        <taxon>Eukaryota</taxon>
        <taxon>Fungi</taxon>
        <taxon>Dikarya</taxon>
        <taxon>Ascomycota</taxon>
        <taxon>Pezizomycotina</taxon>
        <taxon>Eurotiomycetes</taxon>
        <taxon>Chaetothyriomycetidae</taxon>
        <taxon>Chaetothyriales</taxon>
        <taxon>Cyphellophoraceae</taxon>
        <taxon>Cyphellophora</taxon>
    </lineage>
</organism>
<dbReference type="EMBL" id="KB822718">
    <property type="protein sequence ID" value="ETN43596.1"/>
    <property type="molecule type" value="Genomic_DNA"/>
</dbReference>
<dbReference type="VEuPathDB" id="FungiDB:HMPREF1541_02755"/>
<evidence type="ECO:0000313" key="3">
    <source>
        <dbReference type="Proteomes" id="UP000030752"/>
    </source>
</evidence>
<proteinExistence type="predicted"/>
<dbReference type="eggNOG" id="ENOG502RMUE">
    <property type="taxonomic scope" value="Eukaryota"/>
</dbReference>
<dbReference type="HOGENOM" id="CLU_000288_125_7_1"/>
<dbReference type="SUPFAM" id="SSF48452">
    <property type="entry name" value="TPR-like"/>
    <property type="match status" value="2"/>
</dbReference>
<dbReference type="Pfam" id="PF13424">
    <property type="entry name" value="TPR_12"/>
    <property type="match status" value="1"/>
</dbReference>
<dbReference type="GO" id="GO:0043531">
    <property type="term" value="F:ADP binding"/>
    <property type="evidence" value="ECO:0007669"/>
    <property type="project" value="InterPro"/>
</dbReference>
<dbReference type="InterPro" id="IPR011990">
    <property type="entry name" value="TPR-like_helical_dom_sf"/>
</dbReference>
<dbReference type="InterPro" id="IPR019734">
    <property type="entry name" value="TPR_rpt"/>
</dbReference>
<reference evidence="2 3" key="1">
    <citation type="submission" date="2013-03" db="EMBL/GenBank/DDBJ databases">
        <title>The Genome Sequence of Phialophora europaea CBS 101466.</title>
        <authorList>
            <consortium name="The Broad Institute Genomics Platform"/>
            <person name="Cuomo C."/>
            <person name="de Hoog S."/>
            <person name="Gorbushina A."/>
            <person name="Walker B."/>
            <person name="Young S.K."/>
            <person name="Zeng Q."/>
            <person name="Gargeya S."/>
            <person name="Fitzgerald M."/>
            <person name="Haas B."/>
            <person name="Abouelleil A."/>
            <person name="Allen A.W."/>
            <person name="Alvarado L."/>
            <person name="Arachchi H.M."/>
            <person name="Berlin A.M."/>
            <person name="Chapman S.B."/>
            <person name="Gainer-Dewar J."/>
            <person name="Goldberg J."/>
            <person name="Griggs A."/>
            <person name="Gujja S."/>
            <person name="Hansen M."/>
            <person name="Howarth C."/>
            <person name="Imamovic A."/>
            <person name="Ireland A."/>
            <person name="Larimer J."/>
            <person name="McCowan C."/>
            <person name="Murphy C."/>
            <person name="Pearson M."/>
            <person name="Poon T.W."/>
            <person name="Priest M."/>
            <person name="Roberts A."/>
            <person name="Saif S."/>
            <person name="Shea T."/>
            <person name="Sisk P."/>
            <person name="Sykes S."/>
            <person name="Wortman J."/>
            <person name="Nusbaum C."/>
            <person name="Birren B."/>
        </authorList>
    </citation>
    <scope>NUCLEOTIDE SEQUENCE [LARGE SCALE GENOMIC DNA]</scope>
    <source>
        <strain evidence="2 3">CBS 101466</strain>
    </source>
</reference>
<dbReference type="Gene3D" id="1.25.40.10">
    <property type="entry name" value="Tetratricopeptide repeat domain"/>
    <property type="match status" value="2"/>
</dbReference>